<reference evidence="7" key="1">
    <citation type="submission" date="2020-05" db="EMBL/GenBank/DDBJ databases">
        <authorList>
            <person name="Chiriac C."/>
            <person name="Salcher M."/>
            <person name="Ghai R."/>
            <person name="Kavagutti S V."/>
        </authorList>
    </citation>
    <scope>NUCLEOTIDE SEQUENCE</scope>
</reference>
<name>A0A6J7HD84_9ZZZZ</name>
<dbReference type="Gene3D" id="3.40.50.80">
    <property type="entry name" value="Nucleotide-binding domain of ferredoxin-NADP reductase (FNR) module"/>
    <property type="match status" value="1"/>
</dbReference>
<dbReference type="CDD" id="cd00207">
    <property type="entry name" value="fer2"/>
    <property type="match status" value="1"/>
</dbReference>
<dbReference type="PROSITE" id="PS51085">
    <property type="entry name" value="2FE2S_FER_2"/>
    <property type="match status" value="1"/>
</dbReference>
<dbReference type="InterPro" id="IPR017927">
    <property type="entry name" value="FAD-bd_FR_type"/>
</dbReference>
<accession>A0A6J7HD84</accession>
<gene>
    <name evidence="7" type="ORF">UFOPK3564_01658</name>
</gene>
<sequence length="350" mass="38440">MGDKHTIRLQPVDIEFEVDEDETILDGAFRQGLMLMHGCKEGQCAACKSFVLEGEVDMDKYSTFALPDFEEEEGWTLLCKAHAVSDVDIELVNYDEEVLRSGIPTKQVVATVAELEPLTSDIWRLALDLDPADGFEYKPGQYVDITVPGTDDVRSFSMASVPSTPNRLEFMIRHYPGGKFAGGFADGTLQVGHELDVKGPFGSFTLRDRPERRLLFIGGGAGMAPIVSLLRARREAGCTRRSVFYYGARGTADLFQVDELEGLQHQLADFAFVPVLSDADPGPDWTGETGFVTDVVARLEGDLRDVDAYLCGPPPMVDAAMELLLAQGLAEDRIYFDKFTTSAETEGSSL</sequence>
<dbReference type="InterPro" id="IPR001709">
    <property type="entry name" value="Flavoprot_Pyr_Nucl_cyt_Rdtase"/>
</dbReference>
<evidence type="ECO:0000256" key="4">
    <source>
        <dbReference type="ARBA" id="ARBA00023004"/>
    </source>
</evidence>
<dbReference type="PROSITE" id="PS00197">
    <property type="entry name" value="2FE2S_FER_1"/>
    <property type="match status" value="1"/>
</dbReference>
<dbReference type="InterPro" id="IPR036010">
    <property type="entry name" value="2Fe-2S_ferredoxin-like_sf"/>
</dbReference>
<keyword evidence="3" id="KW-0274">FAD</keyword>
<dbReference type="EMBL" id="CAFBMK010000089">
    <property type="protein sequence ID" value="CAB4917604.1"/>
    <property type="molecule type" value="Genomic_DNA"/>
</dbReference>
<dbReference type="SUPFAM" id="SSF54292">
    <property type="entry name" value="2Fe-2S ferredoxin-like"/>
    <property type="match status" value="1"/>
</dbReference>
<dbReference type="Pfam" id="PF00970">
    <property type="entry name" value="FAD_binding_6"/>
    <property type="match status" value="1"/>
</dbReference>
<dbReference type="Gene3D" id="2.40.30.10">
    <property type="entry name" value="Translation factors"/>
    <property type="match status" value="1"/>
</dbReference>
<dbReference type="InterPro" id="IPR001433">
    <property type="entry name" value="OxRdtase_FAD/NAD-bd"/>
</dbReference>
<keyword evidence="2" id="KW-0285">Flavoprotein</keyword>
<dbReference type="PANTHER" id="PTHR43644:SF1">
    <property type="entry name" value="NAD(P)H-FLAVIN REDUCTASE"/>
    <property type="match status" value="1"/>
</dbReference>
<dbReference type="AlphaFoldDB" id="A0A6J7HD84"/>
<evidence type="ECO:0000256" key="1">
    <source>
        <dbReference type="ARBA" id="ARBA00022448"/>
    </source>
</evidence>
<feature type="domain" description="FAD-binding FR-type" evidence="6">
    <location>
        <begin position="105"/>
        <end position="207"/>
    </location>
</feature>
<dbReference type="Pfam" id="PF00111">
    <property type="entry name" value="Fer2"/>
    <property type="match status" value="1"/>
</dbReference>
<dbReference type="InterPro" id="IPR006058">
    <property type="entry name" value="2Fe2S_fd_BS"/>
</dbReference>
<evidence type="ECO:0000313" key="7">
    <source>
        <dbReference type="EMBL" id="CAB4917604.1"/>
    </source>
</evidence>
<protein>
    <submittedName>
        <fullName evidence="7">Unannotated protein</fullName>
    </submittedName>
</protein>
<dbReference type="SUPFAM" id="SSF63380">
    <property type="entry name" value="Riboflavin synthase domain-like"/>
    <property type="match status" value="1"/>
</dbReference>
<proteinExistence type="predicted"/>
<dbReference type="InterPro" id="IPR017938">
    <property type="entry name" value="Riboflavin_synthase-like_b-brl"/>
</dbReference>
<dbReference type="PRINTS" id="PR00410">
    <property type="entry name" value="PHEHYDRXLASE"/>
</dbReference>
<dbReference type="GO" id="GO:0051537">
    <property type="term" value="F:2 iron, 2 sulfur cluster binding"/>
    <property type="evidence" value="ECO:0007669"/>
    <property type="project" value="InterPro"/>
</dbReference>
<dbReference type="PRINTS" id="PR00371">
    <property type="entry name" value="FPNCR"/>
</dbReference>
<keyword evidence="4" id="KW-0408">Iron</keyword>
<keyword evidence="1" id="KW-0813">Transport</keyword>
<dbReference type="GO" id="GO:0016491">
    <property type="term" value="F:oxidoreductase activity"/>
    <property type="evidence" value="ECO:0007669"/>
    <property type="project" value="InterPro"/>
</dbReference>
<dbReference type="PANTHER" id="PTHR43644">
    <property type="entry name" value="NA(+)-TRANSLOCATING NADH-QUINONE REDUCTASE SUBUNIT"/>
    <property type="match status" value="1"/>
</dbReference>
<dbReference type="PROSITE" id="PS51384">
    <property type="entry name" value="FAD_FR"/>
    <property type="match status" value="1"/>
</dbReference>
<dbReference type="InterPro" id="IPR012675">
    <property type="entry name" value="Beta-grasp_dom_sf"/>
</dbReference>
<dbReference type="InterPro" id="IPR039261">
    <property type="entry name" value="FNR_nucleotide-bd"/>
</dbReference>
<feature type="domain" description="2Fe-2S ferredoxin-type" evidence="5">
    <location>
        <begin position="5"/>
        <end position="95"/>
    </location>
</feature>
<evidence type="ECO:0000256" key="3">
    <source>
        <dbReference type="ARBA" id="ARBA00022827"/>
    </source>
</evidence>
<organism evidence="7">
    <name type="scientific">freshwater metagenome</name>
    <dbReference type="NCBI Taxonomy" id="449393"/>
    <lineage>
        <taxon>unclassified sequences</taxon>
        <taxon>metagenomes</taxon>
        <taxon>ecological metagenomes</taxon>
    </lineage>
</organism>
<dbReference type="SUPFAM" id="SSF52343">
    <property type="entry name" value="Ferredoxin reductase-like, C-terminal NADP-linked domain"/>
    <property type="match status" value="1"/>
</dbReference>
<dbReference type="InterPro" id="IPR008333">
    <property type="entry name" value="Cbr1-like_FAD-bd_dom"/>
</dbReference>
<evidence type="ECO:0000259" key="6">
    <source>
        <dbReference type="PROSITE" id="PS51384"/>
    </source>
</evidence>
<evidence type="ECO:0000259" key="5">
    <source>
        <dbReference type="PROSITE" id="PS51085"/>
    </source>
</evidence>
<dbReference type="InterPro" id="IPR001041">
    <property type="entry name" value="2Fe-2S_ferredoxin-type"/>
</dbReference>
<dbReference type="Pfam" id="PF00175">
    <property type="entry name" value="NAD_binding_1"/>
    <property type="match status" value="1"/>
</dbReference>
<dbReference type="Gene3D" id="3.10.20.30">
    <property type="match status" value="1"/>
</dbReference>
<evidence type="ECO:0000256" key="2">
    <source>
        <dbReference type="ARBA" id="ARBA00022630"/>
    </source>
</evidence>